<keyword evidence="1" id="KW-0560">Oxidoreductase</keyword>
<comment type="caution">
    <text evidence="4">The sequence shown here is derived from an EMBL/GenBank/DDBJ whole genome shotgun (WGS) entry which is preliminary data.</text>
</comment>
<dbReference type="Gene3D" id="3.40.50.720">
    <property type="entry name" value="NAD(P)-binding Rossmann-like Domain"/>
    <property type="match status" value="2"/>
</dbReference>
<keyword evidence="5" id="KW-1185">Reference proteome</keyword>
<evidence type="ECO:0000256" key="2">
    <source>
        <dbReference type="ARBA" id="ARBA00023027"/>
    </source>
</evidence>
<dbReference type="PANTHER" id="PTHR43333">
    <property type="entry name" value="2-HACID_DH_C DOMAIN-CONTAINING PROTEIN"/>
    <property type="match status" value="1"/>
</dbReference>
<evidence type="ECO:0000313" key="4">
    <source>
        <dbReference type="EMBL" id="MFD2262862.1"/>
    </source>
</evidence>
<evidence type="ECO:0000256" key="1">
    <source>
        <dbReference type="ARBA" id="ARBA00023002"/>
    </source>
</evidence>
<dbReference type="PANTHER" id="PTHR43333:SF1">
    <property type="entry name" value="D-ISOMER SPECIFIC 2-HYDROXYACID DEHYDROGENASE NAD-BINDING DOMAIN-CONTAINING PROTEIN"/>
    <property type="match status" value="1"/>
</dbReference>
<dbReference type="InterPro" id="IPR006140">
    <property type="entry name" value="D-isomer_DH_NAD-bd"/>
</dbReference>
<reference evidence="5" key="1">
    <citation type="journal article" date="2019" name="Int. J. Syst. Evol. Microbiol.">
        <title>The Global Catalogue of Microorganisms (GCM) 10K type strain sequencing project: providing services to taxonomists for standard genome sequencing and annotation.</title>
        <authorList>
            <consortium name="The Broad Institute Genomics Platform"/>
            <consortium name="The Broad Institute Genome Sequencing Center for Infectious Disease"/>
            <person name="Wu L."/>
            <person name="Ma J."/>
        </authorList>
    </citation>
    <scope>NUCLEOTIDE SEQUENCE [LARGE SCALE GENOMIC DNA]</scope>
    <source>
        <strain evidence="5">CGMCC 1.19062</strain>
    </source>
</reference>
<gene>
    <name evidence="4" type="ORF">ACFSM5_08180</name>
</gene>
<dbReference type="Pfam" id="PF02826">
    <property type="entry name" value="2-Hacid_dh_C"/>
    <property type="match status" value="1"/>
</dbReference>
<evidence type="ECO:0000313" key="5">
    <source>
        <dbReference type="Proteomes" id="UP001597295"/>
    </source>
</evidence>
<proteinExistence type="predicted"/>
<feature type="domain" description="D-isomer specific 2-hydroxyacid dehydrogenase NAD-binding" evidence="3">
    <location>
        <begin position="102"/>
        <end position="274"/>
    </location>
</feature>
<organism evidence="4 5">
    <name type="scientific">Lacibacterium aquatile</name>
    <dbReference type="NCBI Taxonomy" id="1168082"/>
    <lineage>
        <taxon>Bacteria</taxon>
        <taxon>Pseudomonadati</taxon>
        <taxon>Pseudomonadota</taxon>
        <taxon>Alphaproteobacteria</taxon>
        <taxon>Rhodospirillales</taxon>
        <taxon>Rhodospirillaceae</taxon>
    </lineage>
</organism>
<evidence type="ECO:0000259" key="3">
    <source>
        <dbReference type="Pfam" id="PF02826"/>
    </source>
</evidence>
<dbReference type="SUPFAM" id="SSF51735">
    <property type="entry name" value="NAD(P)-binding Rossmann-fold domains"/>
    <property type="match status" value="1"/>
</dbReference>
<dbReference type="CDD" id="cd05300">
    <property type="entry name" value="2-Hacid_dh_1"/>
    <property type="match status" value="1"/>
</dbReference>
<dbReference type="InterPro" id="IPR036291">
    <property type="entry name" value="NAD(P)-bd_dom_sf"/>
</dbReference>
<dbReference type="RefSeq" id="WP_379875831.1">
    <property type="nucleotide sequence ID" value="NZ_JBHUIP010000006.1"/>
</dbReference>
<name>A0ABW5DPB3_9PROT</name>
<keyword evidence="2" id="KW-0520">NAD</keyword>
<dbReference type="Proteomes" id="UP001597295">
    <property type="component" value="Unassembled WGS sequence"/>
</dbReference>
<accession>A0ABW5DPB3</accession>
<dbReference type="EMBL" id="JBHUIP010000006">
    <property type="protein sequence ID" value="MFD2262862.1"/>
    <property type="molecule type" value="Genomic_DNA"/>
</dbReference>
<sequence length="311" mass="34064">MKTFVYAYLDDRARTLILDRLPDAIIVDKHSIGPEDRARFADCEVCFGNVPADWIPGSALRWLQLESIGFEYYRAIADRMSHIAVSNLKGMFAEPAAETALAGLLSLYRGLDILTLAQKEQRWMSLEMRERMGLIAGQKVVIFGLGSIGGRIRDLLQAFGCEVTSFARTAPEADFRDIEALDAVLGQFDIVVSALPNTAATTGIFDRARLDRFKQGAIFVNVGRGSAVDEAALLDGLTSGHLGGAVLDVHLQEPLPPGHPLWSAPRTILTQHTGGGYADELIDKTLFFLGNFEKFETGQPLHNLVDLAQGY</sequence>
<protein>
    <submittedName>
        <fullName evidence="4">D-2-hydroxyacid dehydrogenase</fullName>
    </submittedName>
</protein>